<dbReference type="CDD" id="cd05280">
    <property type="entry name" value="MDR_yhdh_yhfp"/>
    <property type="match status" value="1"/>
</dbReference>
<dbReference type="SUPFAM" id="SSF50129">
    <property type="entry name" value="GroES-like"/>
    <property type="match status" value="1"/>
</dbReference>
<dbReference type="Gene3D" id="3.40.50.720">
    <property type="entry name" value="NAD(P)-binding Rossmann-like Domain"/>
    <property type="match status" value="1"/>
</dbReference>
<dbReference type="NCBIfam" id="TIGR02823">
    <property type="entry name" value="oxido_YhdH"/>
    <property type="match status" value="1"/>
</dbReference>
<dbReference type="InterPro" id="IPR011032">
    <property type="entry name" value="GroES-like_sf"/>
</dbReference>
<dbReference type="PANTHER" id="PTHR43677:SF1">
    <property type="entry name" value="ACRYLYL-COA REDUCTASE ACUI-RELATED"/>
    <property type="match status" value="1"/>
</dbReference>
<dbReference type="Pfam" id="PF08240">
    <property type="entry name" value="ADH_N"/>
    <property type="match status" value="1"/>
</dbReference>
<dbReference type="SMART" id="SM00829">
    <property type="entry name" value="PKS_ER"/>
    <property type="match status" value="1"/>
</dbReference>
<dbReference type="GO" id="GO:0043958">
    <property type="term" value="F:acryloyl-CoA reductase (NADH) activity"/>
    <property type="evidence" value="ECO:0007669"/>
    <property type="project" value="UniProtKB-EC"/>
</dbReference>
<dbReference type="InterPro" id="IPR013154">
    <property type="entry name" value="ADH-like_N"/>
</dbReference>
<dbReference type="InterPro" id="IPR014188">
    <property type="entry name" value="Acrylyl-CoA_reductase_AcuI"/>
</dbReference>
<accession>A0ABV2CS04</accession>
<organism evidence="2 3">
    <name type="scientific">Uliginosibacterium paludis</name>
    <dbReference type="NCBI Taxonomy" id="1615952"/>
    <lineage>
        <taxon>Bacteria</taxon>
        <taxon>Pseudomonadati</taxon>
        <taxon>Pseudomonadota</taxon>
        <taxon>Betaproteobacteria</taxon>
        <taxon>Rhodocyclales</taxon>
        <taxon>Zoogloeaceae</taxon>
        <taxon>Uliginosibacterium</taxon>
    </lineage>
</organism>
<evidence type="ECO:0000313" key="2">
    <source>
        <dbReference type="EMBL" id="MET1490685.1"/>
    </source>
</evidence>
<dbReference type="InterPro" id="IPR036291">
    <property type="entry name" value="NAD(P)-bd_dom_sf"/>
</dbReference>
<keyword evidence="3" id="KW-1185">Reference proteome</keyword>
<dbReference type="EMBL" id="JBEWLZ010000006">
    <property type="protein sequence ID" value="MET1490685.1"/>
    <property type="molecule type" value="Genomic_DNA"/>
</dbReference>
<evidence type="ECO:0000313" key="3">
    <source>
        <dbReference type="Proteomes" id="UP001548590"/>
    </source>
</evidence>
<dbReference type="RefSeq" id="WP_345927526.1">
    <property type="nucleotide sequence ID" value="NZ_JBDIVF010000004.1"/>
</dbReference>
<keyword evidence="2" id="KW-0560">Oxidoreductase</keyword>
<reference evidence="2 3" key="1">
    <citation type="submission" date="2024-07" db="EMBL/GenBank/DDBJ databases">
        <title>Uliginosibacterium paludis KCTC:42655.</title>
        <authorList>
            <person name="Kim M.K."/>
        </authorList>
    </citation>
    <scope>NUCLEOTIDE SEQUENCE [LARGE SCALE GENOMIC DNA]</scope>
    <source>
        <strain evidence="2 3">KCTC 42655</strain>
    </source>
</reference>
<name>A0ABV2CS04_9RHOO</name>
<dbReference type="EC" id="1.3.1.95" evidence="2"/>
<dbReference type="InterPro" id="IPR051397">
    <property type="entry name" value="Zn-ADH-like_protein"/>
</dbReference>
<evidence type="ECO:0000259" key="1">
    <source>
        <dbReference type="SMART" id="SM00829"/>
    </source>
</evidence>
<dbReference type="SUPFAM" id="SSF51735">
    <property type="entry name" value="NAD(P)-binding Rossmann-fold domains"/>
    <property type="match status" value="1"/>
</dbReference>
<feature type="domain" description="Enoyl reductase (ER)" evidence="1">
    <location>
        <begin position="19"/>
        <end position="327"/>
    </location>
</feature>
<protein>
    <submittedName>
        <fullName evidence="2">Acryloyl-CoA reductase</fullName>
        <ecNumber evidence="2">1.3.1.95</ecNumber>
    </submittedName>
</protein>
<sequence>MFRAYRIDRNAVPAAGKPADRFVEMDESELDDGDVLIRVGYSSVNHRDARVASGVEAIRRYPCVAGSDLAGWVVSSAAPRFRPGMAVLATGYELGSRHHGGYADYALVPGGWVFPVPEGMGCRDAMAIGSAGLAAAMAITRMEENGLRPERGPVLVSGASGGVGSLAIDMLAGRGYEVVALTGKPGQAEYLGMLGAARVLLRSEIELSVTSGLDKGVWAGAVDVLGGDVLAWMLAGIKPGGVVASLGNCESSALQAGVLPFASRGICLIGVDTVYAGFKAREVAWGRLASDLKPRHLDHIAREIAFEALPGTFGDFMNACARGRTIVRIAGQGGVKEET</sequence>
<dbReference type="PANTHER" id="PTHR43677">
    <property type="entry name" value="SHORT-CHAIN DEHYDROGENASE/REDUCTASE"/>
    <property type="match status" value="1"/>
</dbReference>
<dbReference type="Gene3D" id="3.90.180.10">
    <property type="entry name" value="Medium-chain alcohol dehydrogenases, catalytic domain"/>
    <property type="match status" value="1"/>
</dbReference>
<dbReference type="InterPro" id="IPR020843">
    <property type="entry name" value="ER"/>
</dbReference>
<comment type="caution">
    <text evidence="2">The sequence shown here is derived from an EMBL/GenBank/DDBJ whole genome shotgun (WGS) entry which is preliminary data.</text>
</comment>
<dbReference type="Proteomes" id="UP001548590">
    <property type="component" value="Unassembled WGS sequence"/>
</dbReference>
<proteinExistence type="predicted"/>
<gene>
    <name evidence="2" type="ORF">ABVT11_12685</name>
</gene>